<dbReference type="Gene3D" id="1.25.40.10">
    <property type="entry name" value="Tetratricopeptide repeat domain"/>
    <property type="match status" value="2"/>
</dbReference>
<reference evidence="4 5" key="1">
    <citation type="submission" date="2014-07" db="EMBL/GenBank/DDBJ databases">
        <authorList>
            <person name="McCorrison J."/>
            <person name="Sanka R."/>
            <person name="Torralba M."/>
            <person name="Gillis M."/>
            <person name="Haft D.H."/>
            <person name="Methe B."/>
            <person name="Sutton G."/>
            <person name="Nelson K.E."/>
        </authorList>
    </citation>
    <scope>NUCLEOTIDE SEQUENCE [LARGE SCALE GENOMIC DNA]</scope>
    <source>
        <strain evidence="4 5">DNF00882</strain>
    </source>
</reference>
<dbReference type="RefSeq" id="WP_036884798.1">
    <property type="nucleotide sequence ID" value="NZ_JRNR01000134.1"/>
</dbReference>
<evidence type="ECO:0000256" key="1">
    <source>
        <dbReference type="PROSITE-ProRule" id="PRU00339"/>
    </source>
</evidence>
<feature type="transmembrane region" description="Helical" evidence="2">
    <location>
        <begin position="24"/>
        <end position="45"/>
    </location>
</feature>
<accession>A0A096AHH3</accession>
<feature type="domain" description="Ancillary SecYEG translocon subunit/Cell division coordinator CpoB TPR" evidence="3">
    <location>
        <begin position="19"/>
        <end position="202"/>
    </location>
</feature>
<keyword evidence="2" id="KW-0812">Transmembrane</keyword>
<keyword evidence="2" id="KW-0472">Membrane</keyword>
<sequence length="224" mass="24820">MANKKAEGTYEESLNKSEAFFAKYGKTALIAIAAIIIVVAAFFLYKNYVSEPREAEASTELAKAQQLFQTQQFDQALKGFQKVQSDYSSTDAGNLANLYVALCYAHQQKPDWKKALDNIQKFSTSDDQIISPASQMALGDIYANNNQNDKAIESFKKAAEMADSKGFEGINLSIAPLALRKAGIILESQGNKAEALKIYQDIKKKYVNSPMSQDIDKYIQRASN</sequence>
<dbReference type="InterPro" id="IPR006597">
    <property type="entry name" value="Sel1-like"/>
</dbReference>
<evidence type="ECO:0000313" key="5">
    <source>
        <dbReference type="Proteomes" id="UP000029538"/>
    </source>
</evidence>
<keyword evidence="1" id="KW-0802">TPR repeat</keyword>
<evidence type="ECO:0000313" key="4">
    <source>
        <dbReference type="EMBL" id="KGF46588.1"/>
    </source>
</evidence>
<dbReference type="Proteomes" id="UP000029538">
    <property type="component" value="Unassembled WGS sequence"/>
</dbReference>
<dbReference type="SMART" id="SM00671">
    <property type="entry name" value="SEL1"/>
    <property type="match status" value="2"/>
</dbReference>
<gene>
    <name evidence="4" type="ORF">HMPREF0654_11190</name>
</gene>
<dbReference type="InterPro" id="IPR018704">
    <property type="entry name" value="SecYEG/CpoB_TPR"/>
</dbReference>
<dbReference type="PROSITE" id="PS50005">
    <property type="entry name" value="TPR"/>
    <property type="match status" value="1"/>
</dbReference>
<dbReference type="InterPro" id="IPR011990">
    <property type="entry name" value="TPR-like_helical_dom_sf"/>
</dbReference>
<dbReference type="SUPFAM" id="SSF48452">
    <property type="entry name" value="TPR-like"/>
    <property type="match status" value="1"/>
</dbReference>
<organism evidence="4 5">
    <name type="scientific">Prevotella disiens DNF00882</name>
    <dbReference type="NCBI Taxonomy" id="1401075"/>
    <lineage>
        <taxon>Bacteria</taxon>
        <taxon>Pseudomonadati</taxon>
        <taxon>Bacteroidota</taxon>
        <taxon>Bacteroidia</taxon>
        <taxon>Bacteroidales</taxon>
        <taxon>Prevotellaceae</taxon>
        <taxon>Prevotella</taxon>
    </lineage>
</organism>
<feature type="repeat" description="TPR" evidence="1">
    <location>
        <begin position="132"/>
        <end position="165"/>
    </location>
</feature>
<keyword evidence="2" id="KW-1133">Transmembrane helix</keyword>
<dbReference type="Pfam" id="PF09976">
    <property type="entry name" value="TPR_21"/>
    <property type="match status" value="1"/>
</dbReference>
<comment type="caution">
    <text evidence="4">The sequence shown here is derived from an EMBL/GenBank/DDBJ whole genome shotgun (WGS) entry which is preliminary data.</text>
</comment>
<evidence type="ECO:0000256" key="2">
    <source>
        <dbReference type="SAM" id="Phobius"/>
    </source>
</evidence>
<dbReference type="EMBL" id="JRNR01000134">
    <property type="protein sequence ID" value="KGF46588.1"/>
    <property type="molecule type" value="Genomic_DNA"/>
</dbReference>
<protein>
    <recommendedName>
        <fullName evidence="3">Ancillary SecYEG translocon subunit/Cell division coordinator CpoB TPR domain-containing protein</fullName>
    </recommendedName>
</protein>
<dbReference type="AlphaFoldDB" id="A0A096AHH3"/>
<proteinExistence type="predicted"/>
<dbReference type="InterPro" id="IPR019734">
    <property type="entry name" value="TPR_rpt"/>
</dbReference>
<dbReference type="SMART" id="SM00028">
    <property type="entry name" value="TPR"/>
    <property type="match status" value="2"/>
</dbReference>
<evidence type="ECO:0000259" key="3">
    <source>
        <dbReference type="Pfam" id="PF09976"/>
    </source>
</evidence>
<name>A0A096AHH3_9BACT</name>